<dbReference type="Proteomes" id="UP000029868">
    <property type="component" value="Unassembled WGS sequence"/>
</dbReference>
<dbReference type="OrthoDB" id="6228514at2"/>
<gene>
    <name evidence="1" type="ORF">GAB14E_3654</name>
</gene>
<sequence>MQNKKTLTSTSGYNLVQTDVLAQSGDILRTSFEVEDPNEDAIGRFGSLLEAERFIKLLCHLN</sequence>
<name>A0A099KJ27_COLPS</name>
<evidence type="ECO:0000313" key="1">
    <source>
        <dbReference type="EMBL" id="KGJ90411.1"/>
    </source>
</evidence>
<dbReference type="RefSeq" id="WP_033083560.1">
    <property type="nucleotide sequence ID" value="NZ_JQEC01000047.1"/>
</dbReference>
<dbReference type="EMBL" id="JQEC01000047">
    <property type="protein sequence ID" value="KGJ90411.1"/>
    <property type="molecule type" value="Genomic_DNA"/>
</dbReference>
<evidence type="ECO:0000313" key="2">
    <source>
        <dbReference type="Proteomes" id="UP000029868"/>
    </source>
</evidence>
<dbReference type="AlphaFoldDB" id="A0A099KJ27"/>
<organism evidence="1 2">
    <name type="scientific">Colwellia psychrerythraea</name>
    <name type="common">Vibrio psychroerythus</name>
    <dbReference type="NCBI Taxonomy" id="28229"/>
    <lineage>
        <taxon>Bacteria</taxon>
        <taxon>Pseudomonadati</taxon>
        <taxon>Pseudomonadota</taxon>
        <taxon>Gammaproteobacteria</taxon>
        <taxon>Alteromonadales</taxon>
        <taxon>Colwelliaceae</taxon>
        <taxon>Colwellia</taxon>
    </lineage>
</organism>
<proteinExistence type="predicted"/>
<accession>A0A099KJ27</accession>
<dbReference type="PATRIC" id="fig|28229.3.peg.3575"/>
<comment type="caution">
    <text evidence="1">The sequence shown here is derived from an EMBL/GenBank/DDBJ whole genome shotgun (WGS) entry which is preliminary data.</text>
</comment>
<reference evidence="1 2" key="1">
    <citation type="submission" date="2014-08" db="EMBL/GenBank/DDBJ databases">
        <title>Genomic and Phenotypic Diversity of Colwellia psychrerythraea strains from Disparate Marine Basins.</title>
        <authorList>
            <person name="Techtmann S.M."/>
            <person name="Stelling S.C."/>
            <person name="Utturkar S.M."/>
            <person name="Alshibli N."/>
            <person name="Harris A."/>
            <person name="Brown S.D."/>
            <person name="Hazen T.C."/>
        </authorList>
    </citation>
    <scope>NUCLEOTIDE SEQUENCE [LARGE SCALE GENOMIC DNA]</scope>
    <source>
        <strain evidence="1 2">GAB14E</strain>
    </source>
</reference>
<protein>
    <submittedName>
        <fullName evidence="1">Uncharacterized protein</fullName>
    </submittedName>
</protein>